<dbReference type="AlphaFoldDB" id="A0A4Y2NUC6"/>
<gene>
    <name evidence="1" type="ORF">AVEN_21579_1</name>
</gene>
<sequence length="193" mass="22108">MSTNQIRIDKRKKYLEPDASDQEKIIPRTSVWRGHKRALTVNQNQVLADLQEQTVVQQREEVEDTIEAREQEEFVGDPDNLSNIDEQALDNFIWGNVSDHEQSNIGFLRSEADDRVYIDNPSSLSDEGIYAEHVSHEDVENECAESNNDNTFKSNSLADNLKNFDSPIFENAPTTITETLLMVMMYAMKHSLT</sequence>
<proteinExistence type="predicted"/>
<evidence type="ECO:0000313" key="1">
    <source>
        <dbReference type="EMBL" id="GBN41960.1"/>
    </source>
</evidence>
<reference evidence="1 2" key="1">
    <citation type="journal article" date="2019" name="Sci. Rep.">
        <title>Orb-weaving spider Araneus ventricosus genome elucidates the spidroin gene catalogue.</title>
        <authorList>
            <person name="Kono N."/>
            <person name="Nakamura H."/>
            <person name="Ohtoshi R."/>
            <person name="Moran D.A.P."/>
            <person name="Shinohara A."/>
            <person name="Yoshida Y."/>
            <person name="Fujiwara M."/>
            <person name="Mori M."/>
            <person name="Tomita M."/>
            <person name="Arakawa K."/>
        </authorList>
    </citation>
    <scope>NUCLEOTIDE SEQUENCE [LARGE SCALE GENOMIC DNA]</scope>
</reference>
<protein>
    <submittedName>
        <fullName evidence="1">Uncharacterized protein</fullName>
    </submittedName>
</protein>
<keyword evidence="2" id="KW-1185">Reference proteome</keyword>
<name>A0A4Y2NUC6_ARAVE</name>
<dbReference type="Proteomes" id="UP000499080">
    <property type="component" value="Unassembled WGS sequence"/>
</dbReference>
<accession>A0A4Y2NUC6</accession>
<comment type="caution">
    <text evidence="1">The sequence shown here is derived from an EMBL/GenBank/DDBJ whole genome shotgun (WGS) entry which is preliminary data.</text>
</comment>
<organism evidence="1 2">
    <name type="scientific">Araneus ventricosus</name>
    <name type="common">Orbweaver spider</name>
    <name type="synonym">Epeira ventricosa</name>
    <dbReference type="NCBI Taxonomy" id="182803"/>
    <lineage>
        <taxon>Eukaryota</taxon>
        <taxon>Metazoa</taxon>
        <taxon>Ecdysozoa</taxon>
        <taxon>Arthropoda</taxon>
        <taxon>Chelicerata</taxon>
        <taxon>Arachnida</taxon>
        <taxon>Araneae</taxon>
        <taxon>Araneomorphae</taxon>
        <taxon>Entelegynae</taxon>
        <taxon>Araneoidea</taxon>
        <taxon>Araneidae</taxon>
        <taxon>Araneus</taxon>
    </lineage>
</organism>
<dbReference type="EMBL" id="BGPR01009736">
    <property type="protein sequence ID" value="GBN41960.1"/>
    <property type="molecule type" value="Genomic_DNA"/>
</dbReference>
<evidence type="ECO:0000313" key="2">
    <source>
        <dbReference type="Proteomes" id="UP000499080"/>
    </source>
</evidence>